<dbReference type="EMBL" id="HACG01044546">
    <property type="protein sequence ID" value="CEK91411.1"/>
    <property type="molecule type" value="Transcribed_RNA"/>
</dbReference>
<protein>
    <submittedName>
        <fullName evidence="5">Uncharacterized protein</fullName>
    </submittedName>
</protein>
<evidence type="ECO:0000256" key="2">
    <source>
        <dbReference type="ARBA" id="ARBA00023043"/>
    </source>
</evidence>
<evidence type="ECO:0000256" key="1">
    <source>
        <dbReference type="ARBA" id="ARBA00022737"/>
    </source>
</evidence>
<dbReference type="PROSITE" id="PS50297">
    <property type="entry name" value="ANK_REP_REGION"/>
    <property type="match status" value="1"/>
</dbReference>
<feature type="compositionally biased region" description="Basic and acidic residues" evidence="4">
    <location>
        <begin position="29"/>
        <end position="48"/>
    </location>
</feature>
<keyword evidence="1" id="KW-0677">Repeat</keyword>
<gene>
    <name evidence="5" type="primary">ORF182822</name>
</gene>
<dbReference type="InterPro" id="IPR036770">
    <property type="entry name" value="Ankyrin_rpt-contain_sf"/>
</dbReference>
<sequence>YSKAVVQHSQNMPRRNGNKKRNTKVSKTSSDEQHKKQKTEHYQEDSRSHCTHTCSEAASESGDAVRMPSLTGSMTYLSSDLSIKQQDSSDVGNALSLNEDLFHHESAKKCKVQHEKKETQGNVTRTPDRRTLLNVIASGTLYQVIELLKEGHTFSQDELDNALIAACQHGHKYIIQALVRLGANVQNKDTNGNTPLMLSVKNGFIDIVRFLLMKKADINTCDSTGNTALILAIRPSGSTEMVKVLLAQEGINTNHQNQDGYTVFMKALEVMDIDTVKILLESFNAVEESVNCKWEMTEKIADKYGIGNIWLLFSTHTQIGLPLATAYEMHDIESFNIMLDCQFSDMYHMQTYIEDEFIKIVDNFVENNVTTISDNEMSMIQSLLKYEPERDIVWHSLS</sequence>
<feature type="non-terminal residue" evidence="5">
    <location>
        <position position="398"/>
    </location>
</feature>
<dbReference type="PROSITE" id="PS50088">
    <property type="entry name" value="ANK_REPEAT"/>
    <property type="match status" value="2"/>
</dbReference>
<evidence type="ECO:0000256" key="3">
    <source>
        <dbReference type="PROSITE-ProRule" id="PRU00023"/>
    </source>
</evidence>
<dbReference type="AlphaFoldDB" id="A0A0B7BGG9"/>
<reference evidence="5" key="1">
    <citation type="submission" date="2014-12" db="EMBL/GenBank/DDBJ databases">
        <title>Insight into the proteome of Arion vulgaris.</title>
        <authorList>
            <person name="Aradska J."/>
            <person name="Bulat T."/>
            <person name="Smidak R."/>
            <person name="Sarate P."/>
            <person name="Gangsoo J."/>
            <person name="Sialana F."/>
            <person name="Bilban M."/>
            <person name="Lubec G."/>
        </authorList>
    </citation>
    <scope>NUCLEOTIDE SEQUENCE</scope>
    <source>
        <tissue evidence="5">Skin</tissue>
    </source>
</reference>
<feature type="non-terminal residue" evidence="5">
    <location>
        <position position="1"/>
    </location>
</feature>
<dbReference type="Pfam" id="PF12796">
    <property type="entry name" value="Ank_2"/>
    <property type="match status" value="1"/>
</dbReference>
<keyword evidence="2 3" id="KW-0040">ANK repeat</keyword>
<proteinExistence type="predicted"/>
<name>A0A0B7BGG9_9EUPU</name>
<feature type="repeat" description="ANK" evidence="3">
    <location>
        <begin position="191"/>
        <end position="223"/>
    </location>
</feature>
<accession>A0A0B7BGG9</accession>
<dbReference type="InterPro" id="IPR002110">
    <property type="entry name" value="Ankyrin_rpt"/>
</dbReference>
<dbReference type="SUPFAM" id="SSF48403">
    <property type="entry name" value="Ankyrin repeat"/>
    <property type="match status" value="1"/>
</dbReference>
<dbReference type="PANTHER" id="PTHR24198">
    <property type="entry name" value="ANKYRIN REPEAT AND PROTEIN KINASE DOMAIN-CONTAINING PROTEIN"/>
    <property type="match status" value="1"/>
</dbReference>
<dbReference type="PANTHER" id="PTHR24198:SF165">
    <property type="entry name" value="ANKYRIN REPEAT-CONTAINING PROTEIN-RELATED"/>
    <property type="match status" value="1"/>
</dbReference>
<organism evidence="5">
    <name type="scientific">Arion vulgaris</name>
    <dbReference type="NCBI Taxonomy" id="1028688"/>
    <lineage>
        <taxon>Eukaryota</taxon>
        <taxon>Metazoa</taxon>
        <taxon>Spiralia</taxon>
        <taxon>Lophotrochozoa</taxon>
        <taxon>Mollusca</taxon>
        <taxon>Gastropoda</taxon>
        <taxon>Heterobranchia</taxon>
        <taxon>Euthyneura</taxon>
        <taxon>Panpulmonata</taxon>
        <taxon>Eupulmonata</taxon>
        <taxon>Stylommatophora</taxon>
        <taxon>Helicina</taxon>
        <taxon>Arionoidea</taxon>
        <taxon>Arionidae</taxon>
        <taxon>Arion</taxon>
    </lineage>
</organism>
<evidence type="ECO:0000313" key="5">
    <source>
        <dbReference type="EMBL" id="CEK91411.1"/>
    </source>
</evidence>
<feature type="region of interest" description="Disordered" evidence="4">
    <location>
        <begin position="1"/>
        <end position="49"/>
    </location>
</feature>
<dbReference type="Gene3D" id="1.25.40.20">
    <property type="entry name" value="Ankyrin repeat-containing domain"/>
    <property type="match status" value="1"/>
</dbReference>
<dbReference type="Pfam" id="PF00023">
    <property type="entry name" value="Ank"/>
    <property type="match status" value="1"/>
</dbReference>
<feature type="repeat" description="ANK" evidence="3">
    <location>
        <begin position="158"/>
        <end position="190"/>
    </location>
</feature>
<evidence type="ECO:0000256" key="4">
    <source>
        <dbReference type="SAM" id="MobiDB-lite"/>
    </source>
</evidence>
<dbReference type="SMART" id="SM00248">
    <property type="entry name" value="ANK"/>
    <property type="match status" value="4"/>
</dbReference>